<reference evidence="7" key="1">
    <citation type="submission" date="2022-03" db="EMBL/GenBank/DDBJ databases">
        <title>A functionally conserved STORR gene fusion in Papaver species that diverged 16.8 million years ago.</title>
        <authorList>
            <person name="Catania T."/>
        </authorList>
    </citation>
    <scope>NUCLEOTIDE SEQUENCE</scope>
    <source>
        <strain evidence="7">S-191538</strain>
    </source>
</reference>
<dbReference type="Pfam" id="PF05182">
    <property type="entry name" value="Fip1"/>
    <property type="match status" value="1"/>
</dbReference>
<evidence type="ECO:0000259" key="6">
    <source>
        <dbReference type="Pfam" id="PF05182"/>
    </source>
</evidence>
<proteinExistence type="inferred from homology"/>
<evidence type="ECO:0000313" key="7">
    <source>
        <dbReference type="EMBL" id="MCL7021667.1"/>
    </source>
</evidence>
<dbReference type="GO" id="GO:0006397">
    <property type="term" value="P:mRNA processing"/>
    <property type="evidence" value="ECO:0007669"/>
    <property type="project" value="UniProtKB-KW"/>
</dbReference>
<feature type="domain" description="Pre-mRNA polyadenylation factor Fip1" evidence="6">
    <location>
        <begin position="226"/>
        <end position="268"/>
    </location>
</feature>
<evidence type="ECO:0000256" key="1">
    <source>
        <dbReference type="ARBA" id="ARBA00004123"/>
    </source>
</evidence>
<feature type="compositionally biased region" description="Basic and acidic residues" evidence="5">
    <location>
        <begin position="481"/>
        <end position="514"/>
    </location>
</feature>
<feature type="region of interest" description="Disordered" evidence="5">
    <location>
        <begin position="1181"/>
        <end position="1214"/>
    </location>
</feature>
<feature type="region of interest" description="Disordered" evidence="5">
    <location>
        <begin position="481"/>
        <end position="548"/>
    </location>
</feature>
<dbReference type="EMBL" id="JAJJMA010003175">
    <property type="protein sequence ID" value="MCL7021667.1"/>
    <property type="molecule type" value="Genomic_DNA"/>
</dbReference>
<evidence type="ECO:0000256" key="5">
    <source>
        <dbReference type="SAM" id="MobiDB-lite"/>
    </source>
</evidence>
<dbReference type="PANTHER" id="PTHR36884:SF4">
    <property type="entry name" value="FIP1[III]-LIKE PROTEIN"/>
    <property type="match status" value="1"/>
</dbReference>
<dbReference type="Proteomes" id="UP001177140">
    <property type="component" value="Unassembled WGS sequence"/>
</dbReference>
<evidence type="ECO:0000313" key="8">
    <source>
        <dbReference type="Proteomes" id="UP001177140"/>
    </source>
</evidence>
<dbReference type="GO" id="GO:0005634">
    <property type="term" value="C:nucleus"/>
    <property type="evidence" value="ECO:0007669"/>
    <property type="project" value="UniProtKB-SubCell"/>
</dbReference>
<dbReference type="PANTHER" id="PTHR36884">
    <property type="entry name" value="FIP1[III]-LIKE PROTEIN"/>
    <property type="match status" value="1"/>
</dbReference>
<name>A0AA41RJV8_PAPNU</name>
<organism evidence="7 8">
    <name type="scientific">Papaver nudicaule</name>
    <name type="common">Iceland poppy</name>
    <dbReference type="NCBI Taxonomy" id="74823"/>
    <lineage>
        <taxon>Eukaryota</taxon>
        <taxon>Viridiplantae</taxon>
        <taxon>Streptophyta</taxon>
        <taxon>Embryophyta</taxon>
        <taxon>Tracheophyta</taxon>
        <taxon>Spermatophyta</taxon>
        <taxon>Magnoliopsida</taxon>
        <taxon>Ranunculales</taxon>
        <taxon>Papaveraceae</taxon>
        <taxon>Papaveroideae</taxon>
        <taxon>Papaver</taxon>
    </lineage>
</organism>
<keyword evidence="8" id="KW-1185">Reference proteome</keyword>
<accession>A0AA41RJV8</accession>
<feature type="region of interest" description="Disordered" evidence="5">
    <location>
        <begin position="780"/>
        <end position="813"/>
    </location>
</feature>
<protein>
    <recommendedName>
        <fullName evidence="6">Pre-mRNA polyadenylation factor Fip1 domain-containing protein</fullName>
    </recommendedName>
</protein>
<comment type="caution">
    <text evidence="7">The sequence shown here is derived from an EMBL/GenBank/DDBJ whole genome shotgun (WGS) entry which is preliminary data.</text>
</comment>
<dbReference type="InterPro" id="IPR044976">
    <property type="entry name" value="FIPS5/FIPS3-like"/>
</dbReference>
<feature type="compositionally biased region" description="Basic and acidic residues" evidence="5">
    <location>
        <begin position="1036"/>
        <end position="1051"/>
    </location>
</feature>
<feature type="region of interest" description="Disordered" evidence="5">
    <location>
        <begin position="21"/>
        <end position="54"/>
    </location>
</feature>
<comment type="subcellular location">
    <subcellularLocation>
        <location evidence="1">Nucleus</location>
    </subcellularLocation>
</comment>
<gene>
    <name evidence="7" type="ORF">MKW94_018823</name>
</gene>
<dbReference type="AlphaFoldDB" id="A0AA41RJV8"/>
<sequence length="1214" mass="139720">MDDDFGDLYADVEVQVSSVIKQVSNSNNNDSLYMKEQENNNNGDEEMEEDSKQLDIETEKEDLEVMDNGSDDESEDELRILLNDEDCRKYPVAVVNNDSRDLGVMGSDGEGGGEDNNDNELGVAVGMENDKRVVENGAGAAAEQNFAGGQSVVDRGNGIKRPVTGTQYSPYKYVRPNGTLFASNNAQSNGAGTAVSFSSASGSSMTLPVVSQGCEFNLPWYRTIFDVNIETFERKPWRYPGVDITNFFNFGLDEESWKDYCSQLAQFRQQATKVPVCGRSQVHDNAYVHESVAAKAVGGDTNSRNANGGVRQLDVPKGRAIQVEGGMGERLPTMDIRRLQDRDSGVVIQIPMQDSKELSSSSIKEEQNNSTEDGSDNGGSGLDDSRDGHPGEVTEAYGRTCDVKTEGFTEDPLKTEACVLEAEPSLNDHILCCSALDFDSQSEASEYGDDIEMEDTKILAKLPSLNSVTRLAGSVVPDFYQQKESKSHESKSEQHLRPQKDPKNMHLVQEKDNPPSRMKLRSVAEFKNHSDVDEASPPSGRKGWSDRNHLTKVHAERKERKISDDFNVGEDLSLYRETKTEISIGFRSRRVANKQVRSSYSRIVERKAYPHTRDESDPCLRRRHDERGGLFNKRHTGIEDEVAESELYLCEKGHNNRGICGITHEERMQLSPERSSLHRDKERRYQWQARERDEENRFRKEMEIDDFTFQHRYEEETYEEDYIRHEDRERDYIQGKYDRDGPYIAREIERGRRRERYGGGACFDLIKSRGYGGADEHWTYSDHESSPSYSHRKSDRSYHYATSPRNDLSDSRRSYGRRVDHWRHMNDERHRGWFGQNLNEYRDTDRAIYPDDPVHSDRRRRWKSNSAMDTSTFREQSRGRLHHEEASFCAEMSLRDEYIHVNHDFSRGDMLKDQDRYERDRRIFRGEDSRDFGINDEAVLRYRDIVDLREESRDLEINDEEAVLSYRDFSHDERLNDHDRYERNRRIITREESRDFGIKDEAMLRYRDSVDLHIVGWKGKLSGRNTKPMAPWINSSRKDSIDQENGKEQRSYRNSNRQHQGKFVSPHFQKVEGDHPGLLNTKSERLGQSCLEHHASKGNEKLLESRPVNHHCDAFLVLEDGRQVAVGHSETQNDLVSNGDAKKNMLDLEDSVKSERILQTLAKMEKRRERFKELSTAKKELDMNSMPQSDIKLVEAGTEVKQERPARKRRWGGN</sequence>
<comment type="similarity">
    <text evidence="2">Belongs to the FIP1 family.</text>
</comment>
<dbReference type="InterPro" id="IPR007854">
    <property type="entry name" value="Fip1_dom"/>
</dbReference>
<evidence type="ECO:0000256" key="4">
    <source>
        <dbReference type="ARBA" id="ARBA00023242"/>
    </source>
</evidence>
<keyword evidence="3" id="KW-0507">mRNA processing</keyword>
<evidence type="ECO:0000256" key="2">
    <source>
        <dbReference type="ARBA" id="ARBA00007459"/>
    </source>
</evidence>
<feature type="region of interest" description="Disordered" evidence="5">
    <location>
        <begin position="1026"/>
        <end position="1081"/>
    </location>
</feature>
<feature type="compositionally biased region" description="Basic and acidic residues" evidence="5">
    <location>
        <begin position="383"/>
        <end position="392"/>
    </location>
</feature>
<keyword evidence="4" id="KW-0539">Nucleus</keyword>
<evidence type="ECO:0000256" key="3">
    <source>
        <dbReference type="ARBA" id="ARBA00022664"/>
    </source>
</evidence>
<feature type="compositionally biased region" description="Polar residues" evidence="5">
    <location>
        <begin position="21"/>
        <end position="31"/>
    </location>
</feature>
<feature type="region of interest" description="Disordered" evidence="5">
    <location>
        <begin position="351"/>
        <end position="398"/>
    </location>
</feature>
<feature type="compositionally biased region" description="Basic and acidic residues" evidence="5">
    <location>
        <begin position="522"/>
        <end position="532"/>
    </location>
</feature>